<evidence type="ECO:0000313" key="11">
    <source>
        <dbReference type="Proteomes" id="UP001501747"/>
    </source>
</evidence>
<feature type="domain" description="Glycoside hydrolase family 42 N-terminal" evidence="7">
    <location>
        <begin position="13"/>
        <end position="382"/>
    </location>
</feature>
<evidence type="ECO:0000259" key="9">
    <source>
        <dbReference type="Pfam" id="PF08533"/>
    </source>
</evidence>
<proteinExistence type="inferred from homology"/>
<dbReference type="EC" id="3.2.1.23" evidence="3 6"/>
<dbReference type="InterPro" id="IPR003476">
    <property type="entry name" value="Glyco_hydro_42"/>
</dbReference>
<dbReference type="Gene3D" id="3.40.50.880">
    <property type="match status" value="1"/>
</dbReference>
<dbReference type="PANTHER" id="PTHR36447:SF1">
    <property type="entry name" value="BETA-GALACTOSIDASE GANA"/>
    <property type="match status" value="1"/>
</dbReference>
<dbReference type="Pfam" id="PF08533">
    <property type="entry name" value="Glyco_hydro_42C"/>
    <property type="match status" value="1"/>
</dbReference>
<evidence type="ECO:0000259" key="8">
    <source>
        <dbReference type="Pfam" id="PF08532"/>
    </source>
</evidence>
<dbReference type="InterPro" id="IPR013739">
    <property type="entry name" value="Beta_galactosidase_C"/>
</dbReference>
<dbReference type="SUPFAM" id="SSF52317">
    <property type="entry name" value="Class I glutamine amidotransferase-like"/>
    <property type="match status" value="1"/>
</dbReference>
<dbReference type="Proteomes" id="UP001501747">
    <property type="component" value="Unassembled WGS sequence"/>
</dbReference>
<organism evidence="10 11">
    <name type="scientific">Allokutzneria multivorans</name>
    <dbReference type="NCBI Taxonomy" id="1142134"/>
    <lineage>
        <taxon>Bacteria</taxon>
        <taxon>Bacillati</taxon>
        <taxon>Actinomycetota</taxon>
        <taxon>Actinomycetes</taxon>
        <taxon>Pseudonocardiales</taxon>
        <taxon>Pseudonocardiaceae</taxon>
        <taxon>Allokutzneria</taxon>
    </lineage>
</organism>
<dbReference type="InterPro" id="IPR017853">
    <property type="entry name" value="GH"/>
</dbReference>
<comment type="caution">
    <text evidence="10">The sequence shown here is derived from an EMBL/GenBank/DDBJ whole genome shotgun (WGS) entry which is preliminary data.</text>
</comment>
<dbReference type="EMBL" id="BAABAL010000020">
    <property type="protein sequence ID" value="GAA4031475.1"/>
    <property type="molecule type" value="Genomic_DNA"/>
</dbReference>
<keyword evidence="11" id="KW-1185">Reference proteome</keyword>
<feature type="domain" description="Beta-galactosidase C-terminal" evidence="9">
    <location>
        <begin position="603"/>
        <end position="656"/>
    </location>
</feature>
<keyword evidence="4 6" id="KW-0378">Hydrolase</keyword>
<evidence type="ECO:0000256" key="6">
    <source>
        <dbReference type="PIRNR" id="PIRNR001084"/>
    </source>
</evidence>
<dbReference type="InterPro" id="IPR029062">
    <property type="entry name" value="Class_I_gatase-like"/>
</dbReference>
<evidence type="ECO:0000313" key="10">
    <source>
        <dbReference type="EMBL" id="GAA4031475.1"/>
    </source>
</evidence>
<evidence type="ECO:0000259" key="7">
    <source>
        <dbReference type="Pfam" id="PF02449"/>
    </source>
</evidence>
<dbReference type="Gene3D" id="3.20.20.80">
    <property type="entry name" value="Glycosidases"/>
    <property type="match status" value="1"/>
</dbReference>
<evidence type="ECO:0000256" key="3">
    <source>
        <dbReference type="ARBA" id="ARBA00012756"/>
    </source>
</evidence>
<dbReference type="SUPFAM" id="SSF51445">
    <property type="entry name" value="(Trans)glycosidases"/>
    <property type="match status" value="1"/>
</dbReference>
<dbReference type="InterPro" id="IPR013738">
    <property type="entry name" value="Beta_galactosidase_Trimer"/>
</dbReference>
<evidence type="ECO:0000256" key="2">
    <source>
        <dbReference type="ARBA" id="ARBA00005940"/>
    </source>
</evidence>
<dbReference type="InterPro" id="IPR013780">
    <property type="entry name" value="Glyco_hydro_b"/>
</dbReference>
<protein>
    <recommendedName>
        <fullName evidence="3 6">Beta-galactosidase</fullName>
        <shortName evidence="6">Beta-gal</shortName>
        <ecNumber evidence="3 6">3.2.1.23</ecNumber>
    </recommendedName>
</protein>
<dbReference type="Pfam" id="PF02449">
    <property type="entry name" value="Glyco_hydro_42"/>
    <property type="match status" value="1"/>
</dbReference>
<accession>A0ABP7TUH3</accession>
<feature type="domain" description="Beta-galactosidase trimerisation" evidence="8">
    <location>
        <begin position="394"/>
        <end position="593"/>
    </location>
</feature>
<evidence type="ECO:0000256" key="4">
    <source>
        <dbReference type="ARBA" id="ARBA00022801"/>
    </source>
</evidence>
<name>A0ABP7TUH3_9PSEU</name>
<gene>
    <name evidence="10" type="ORF">GCM10022247_65650</name>
</gene>
<comment type="catalytic activity">
    <reaction evidence="1 6">
        <text>Hydrolysis of terminal non-reducing beta-D-galactose residues in beta-D-galactosides.</text>
        <dbReference type="EC" id="3.2.1.23"/>
    </reaction>
</comment>
<reference evidence="11" key="1">
    <citation type="journal article" date="2019" name="Int. J. Syst. Evol. Microbiol.">
        <title>The Global Catalogue of Microorganisms (GCM) 10K type strain sequencing project: providing services to taxonomists for standard genome sequencing and annotation.</title>
        <authorList>
            <consortium name="The Broad Institute Genomics Platform"/>
            <consortium name="The Broad Institute Genome Sequencing Center for Infectious Disease"/>
            <person name="Wu L."/>
            <person name="Ma J."/>
        </authorList>
    </citation>
    <scope>NUCLEOTIDE SEQUENCE [LARGE SCALE GENOMIC DNA]</scope>
    <source>
        <strain evidence="11">JCM 17342</strain>
    </source>
</reference>
<dbReference type="CDD" id="cd03143">
    <property type="entry name" value="A4_beta-galactosidase_middle_domain"/>
    <property type="match status" value="1"/>
</dbReference>
<dbReference type="PIRSF" id="PIRSF001084">
    <property type="entry name" value="B-galactosidase"/>
    <property type="match status" value="1"/>
</dbReference>
<keyword evidence="5 6" id="KW-0326">Glycosidase</keyword>
<comment type="similarity">
    <text evidence="2 6">Belongs to the glycosyl hydrolase 42 family.</text>
</comment>
<dbReference type="Gene3D" id="2.60.40.1180">
    <property type="entry name" value="Golgi alpha-mannosidase II"/>
    <property type="match status" value="1"/>
</dbReference>
<dbReference type="Pfam" id="PF08532">
    <property type="entry name" value="Glyco_hydro_42M"/>
    <property type="match status" value="1"/>
</dbReference>
<sequence>MGMGVQGIAFGGDYNPEQWPREVWAEDMRLMRGASVSMVSVGIFSWAQVEPRDGEYTFDWFDEVMDNLSRNGIAASLATMTASPPPWLTRKHPEILPVLADGTRMWPGGRQAYCPSSSEYRSYATRLVRLIAERYRDHPALSLWHIGNEYGCDTPACYCDVSAAAFRTWLRARYGDVEALNEAWSTKFWSQRYDDFAEVLPPRTVPAFNNPSQQLDFARFSSDEILGCLLAEKEIVRELTPNVPITTNFAGYSHALDLRRWAEELDVVSYDSYPEPFDPRAHVEAGLTYDMYRGARGGQPWLLMEQAPGAVNWRERNAAKEPGQMRLWSWQAVAQGADAIMYFQWRQSRGGAEKFHSAMVPHAGPDSDQHRDIVALGAELASLPEIAGTRPSNDVAIVLDWASWRALELDAHPSSDVRQADALLAHYSPLFEANIACDVVSPADDLSGYRLVVVPNLYLVSEENASRLTEYVRAGGHLLMSFFSGIVDEADRVHLGGYPAPFRELLGLRVDEFRPLDAGQVVDVELLGETGGATLWSERITTEGAEVLGRFADGSPALTRSEFGSGVAWYLGTRPGPSLLQALTAHVAARAGVEPVLAGLPRGVQAARRGDFLFLLNHNAHPSTVDLDSPLTDVLAGESVPTKRVTLRERGVAVLR</sequence>
<dbReference type="PANTHER" id="PTHR36447">
    <property type="entry name" value="BETA-GALACTOSIDASE GANA"/>
    <property type="match status" value="1"/>
</dbReference>
<evidence type="ECO:0000256" key="5">
    <source>
        <dbReference type="ARBA" id="ARBA00023295"/>
    </source>
</evidence>
<evidence type="ECO:0000256" key="1">
    <source>
        <dbReference type="ARBA" id="ARBA00001412"/>
    </source>
</evidence>
<dbReference type="InterPro" id="IPR013529">
    <property type="entry name" value="Glyco_hydro_42_N"/>
</dbReference>